<feature type="compositionally biased region" description="Low complexity" evidence="1">
    <location>
        <begin position="12"/>
        <end position="29"/>
    </location>
</feature>
<organism evidence="2 3">
    <name type="scientific">Candidatus Woykebacteria bacterium RBG_19FT_COMBO_43_10</name>
    <dbReference type="NCBI Taxonomy" id="1802598"/>
    <lineage>
        <taxon>Bacteria</taxon>
        <taxon>Candidatus Woykeibacteriota</taxon>
    </lineage>
</organism>
<evidence type="ECO:0000313" key="3">
    <source>
        <dbReference type="Proteomes" id="UP000176645"/>
    </source>
</evidence>
<sequence>MDTEKTITLENETATVAPEGAEATEPTPEGEGGGRLATPEEALEDAKVEVEADGTENEAPVEPEATPEA</sequence>
<feature type="region of interest" description="Disordered" evidence="1">
    <location>
        <begin position="1"/>
        <end position="69"/>
    </location>
</feature>
<name>A0A1G1WKE0_9BACT</name>
<proteinExistence type="predicted"/>
<dbReference type="EMBL" id="MHCU01000012">
    <property type="protein sequence ID" value="OGY28144.1"/>
    <property type="molecule type" value="Genomic_DNA"/>
</dbReference>
<dbReference type="AlphaFoldDB" id="A0A1G1WKE0"/>
<feature type="compositionally biased region" description="Acidic residues" evidence="1">
    <location>
        <begin position="51"/>
        <end position="69"/>
    </location>
</feature>
<reference evidence="2 3" key="1">
    <citation type="journal article" date="2016" name="Nat. Commun.">
        <title>Thousands of microbial genomes shed light on interconnected biogeochemical processes in an aquifer system.</title>
        <authorList>
            <person name="Anantharaman K."/>
            <person name="Brown C.T."/>
            <person name="Hug L.A."/>
            <person name="Sharon I."/>
            <person name="Castelle C.J."/>
            <person name="Probst A.J."/>
            <person name="Thomas B.C."/>
            <person name="Singh A."/>
            <person name="Wilkins M.J."/>
            <person name="Karaoz U."/>
            <person name="Brodie E.L."/>
            <person name="Williams K.H."/>
            <person name="Hubbard S.S."/>
            <person name="Banfield J.F."/>
        </authorList>
    </citation>
    <scope>NUCLEOTIDE SEQUENCE [LARGE SCALE GENOMIC DNA]</scope>
</reference>
<accession>A0A1G1WKE0</accession>
<gene>
    <name evidence="2" type="ORF">A2Z42_02945</name>
</gene>
<evidence type="ECO:0000256" key="1">
    <source>
        <dbReference type="SAM" id="MobiDB-lite"/>
    </source>
</evidence>
<protein>
    <submittedName>
        <fullName evidence="2">Uncharacterized protein</fullName>
    </submittedName>
</protein>
<dbReference type="Proteomes" id="UP000176645">
    <property type="component" value="Unassembled WGS sequence"/>
</dbReference>
<evidence type="ECO:0000313" key="2">
    <source>
        <dbReference type="EMBL" id="OGY28144.1"/>
    </source>
</evidence>
<comment type="caution">
    <text evidence="2">The sequence shown here is derived from an EMBL/GenBank/DDBJ whole genome shotgun (WGS) entry which is preliminary data.</text>
</comment>